<evidence type="ECO:0000313" key="1">
    <source>
        <dbReference type="EMBL" id="MPN52316.1"/>
    </source>
</evidence>
<sequence>MKAYEKGLKGCTTFRPSKHITGVLVREEDKKKDRAKAEGCKGLTALIVRSDVGQKFVDAAIKEGAIDVFPNDRATAEKFLSEVHRVGKPVCNGPVVEARIRHGRPVREFI</sequence>
<accession>A0A645IMM9</accession>
<comment type="caution">
    <text evidence="1">The sequence shown here is derived from an EMBL/GenBank/DDBJ whole genome shotgun (WGS) entry which is preliminary data.</text>
</comment>
<proteinExistence type="predicted"/>
<gene>
    <name evidence="1" type="ORF">SDC9_199972</name>
</gene>
<protein>
    <submittedName>
        <fullName evidence="1">Uncharacterized protein</fullName>
    </submittedName>
</protein>
<dbReference type="AlphaFoldDB" id="A0A645IMM9"/>
<organism evidence="1">
    <name type="scientific">bioreactor metagenome</name>
    <dbReference type="NCBI Taxonomy" id="1076179"/>
    <lineage>
        <taxon>unclassified sequences</taxon>
        <taxon>metagenomes</taxon>
        <taxon>ecological metagenomes</taxon>
    </lineage>
</organism>
<dbReference type="EMBL" id="VSSQ01118302">
    <property type="protein sequence ID" value="MPN52316.1"/>
    <property type="molecule type" value="Genomic_DNA"/>
</dbReference>
<reference evidence="1" key="1">
    <citation type="submission" date="2019-08" db="EMBL/GenBank/DDBJ databases">
        <authorList>
            <person name="Kucharzyk K."/>
            <person name="Murdoch R.W."/>
            <person name="Higgins S."/>
            <person name="Loffler F."/>
        </authorList>
    </citation>
    <scope>NUCLEOTIDE SEQUENCE</scope>
</reference>
<name>A0A645IMM9_9ZZZZ</name>